<dbReference type="OrthoDB" id="7854984at2"/>
<sequence length="203" mass="22583">MQSETDYSEALDAFLRTRVTERGTAGVVQAYRAVQAMPYRSVADRTPLTALRTGVGACTAKHLILRDLLRRMGEEAVIEVVEGDFASGIPVHDSMSQPLQAALREGGVIDMHCRVRLSGADGTRHLDATWPLEMQRFGFEVDRDWAGQGDTRQAIAKVVVRSDDDDVLGTKARLLAGLSEEETRKRLEFLRLLTEWLAGQDKR</sequence>
<dbReference type="Proteomes" id="UP000245252">
    <property type="component" value="Unassembled WGS sequence"/>
</dbReference>
<proteinExistence type="predicted"/>
<evidence type="ECO:0000313" key="1">
    <source>
        <dbReference type="EMBL" id="PWE54720.1"/>
    </source>
</evidence>
<dbReference type="AlphaFoldDB" id="A0A2U2DN68"/>
<name>A0A2U2DN68_9HYPH</name>
<accession>A0A2U2DN68</accession>
<gene>
    <name evidence="1" type="ORF">DEM27_19600</name>
</gene>
<dbReference type="RefSeq" id="WP_109459940.1">
    <property type="nucleotide sequence ID" value="NZ_QFBC01000009.1"/>
</dbReference>
<organism evidence="1 2">
    <name type="scientific">Metarhizobium album</name>
    <dbReference type="NCBI Taxonomy" id="2182425"/>
    <lineage>
        <taxon>Bacteria</taxon>
        <taxon>Pseudomonadati</taxon>
        <taxon>Pseudomonadota</taxon>
        <taxon>Alphaproteobacteria</taxon>
        <taxon>Hyphomicrobiales</taxon>
        <taxon>Rhizobiaceae</taxon>
        <taxon>Metarhizobium</taxon>
    </lineage>
</organism>
<keyword evidence="2" id="KW-1185">Reference proteome</keyword>
<dbReference type="EMBL" id="QFBC01000009">
    <property type="protein sequence ID" value="PWE54720.1"/>
    <property type="molecule type" value="Genomic_DNA"/>
</dbReference>
<evidence type="ECO:0000313" key="2">
    <source>
        <dbReference type="Proteomes" id="UP000245252"/>
    </source>
</evidence>
<comment type="caution">
    <text evidence="1">The sequence shown here is derived from an EMBL/GenBank/DDBJ whole genome shotgun (WGS) entry which is preliminary data.</text>
</comment>
<protein>
    <submittedName>
        <fullName evidence="1">Uncharacterized protein</fullName>
    </submittedName>
</protein>
<reference evidence="1 2" key="1">
    <citation type="submission" date="2018-05" db="EMBL/GenBank/DDBJ databases">
        <title>The draft genome of strain NS-104.</title>
        <authorList>
            <person name="Hang P."/>
            <person name="Jiang J."/>
        </authorList>
    </citation>
    <scope>NUCLEOTIDE SEQUENCE [LARGE SCALE GENOMIC DNA]</scope>
    <source>
        <strain evidence="1 2">NS-104</strain>
    </source>
</reference>